<dbReference type="Pfam" id="PF04438">
    <property type="entry name" value="zf-HIT"/>
    <property type="match status" value="1"/>
</dbReference>
<dbReference type="VEuPathDB" id="PlasmoDB:PmUG01_07023700"/>
<dbReference type="Proteomes" id="UP000219799">
    <property type="component" value="Chromosome 7"/>
</dbReference>
<feature type="transmembrane region" description="Helical" evidence="3">
    <location>
        <begin position="255"/>
        <end position="274"/>
    </location>
</feature>
<dbReference type="CDD" id="cd23024">
    <property type="entry name" value="zf-HIT_ZNHIT2-3"/>
    <property type="match status" value="1"/>
</dbReference>
<keyword evidence="3" id="KW-0812">Transmembrane</keyword>
<keyword evidence="1" id="KW-0479">Metal-binding</keyword>
<accession>A0A1C3KBL0</accession>
<feature type="compositionally biased region" description="Basic and acidic residues" evidence="2">
    <location>
        <begin position="133"/>
        <end position="143"/>
    </location>
</feature>
<keyword evidence="1" id="KW-0863">Zinc-finger</keyword>
<dbReference type="PANTHER" id="PTHR15555">
    <property type="entry name" value="ZINC FINGER HIT DOMAIN CONTAINING PROTEIN 2 PROTEIN FON -RELATED"/>
    <property type="match status" value="1"/>
</dbReference>
<dbReference type="PROSITE" id="PS51083">
    <property type="entry name" value="ZF_HIT"/>
    <property type="match status" value="1"/>
</dbReference>
<name>A0A1C3KBL0_PLAMA</name>
<evidence type="ECO:0000259" key="4">
    <source>
        <dbReference type="PROSITE" id="PS51083"/>
    </source>
</evidence>
<organism evidence="5 6">
    <name type="scientific">Plasmodium malariae</name>
    <dbReference type="NCBI Taxonomy" id="5858"/>
    <lineage>
        <taxon>Eukaryota</taxon>
        <taxon>Sar</taxon>
        <taxon>Alveolata</taxon>
        <taxon>Apicomplexa</taxon>
        <taxon>Aconoidasida</taxon>
        <taxon>Haemosporida</taxon>
        <taxon>Plasmodiidae</taxon>
        <taxon>Plasmodium</taxon>
        <taxon>Plasmodium (Plasmodium)</taxon>
    </lineage>
</organism>
<evidence type="ECO:0000256" key="3">
    <source>
        <dbReference type="SAM" id="Phobius"/>
    </source>
</evidence>
<gene>
    <name evidence="5" type="primary">PmlGA01_070014400</name>
    <name evidence="5" type="ORF">PMLGA01_070014400</name>
</gene>
<dbReference type="InterPro" id="IPR039646">
    <property type="entry name" value="ZNHIT2"/>
</dbReference>
<dbReference type="SUPFAM" id="SSF144232">
    <property type="entry name" value="HIT/MYND zinc finger-like"/>
    <property type="match status" value="1"/>
</dbReference>
<dbReference type="AlphaFoldDB" id="A0A1C3KBL0"/>
<evidence type="ECO:0000256" key="1">
    <source>
        <dbReference type="PROSITE-ProRule" id="PRU00453"/>
    </source>
</evidence>
<keyword evidence="3" id="KW-1133">Transmembrane helix</keyword>
<sequence length="440" mass="52717">MKKTCEVCKKKIFQYVCPSCEIVYCSLECYQNHNDNCVNNFLEKHVNENIRNNALTEFDKKEFKFKLKKFYEDNAESDFTSECKILNERKDEKKSKAGYDRGNYEHVKCGWVEELRGGDEQGKCDNEEDEEDEHVHDGDEERGSLPQSRDDDNEDDAKCEETASSESEAAENSEYLNKWCISNKRYKVLTELALKDELKLENLNKTEKKQFFSFLKNNDMNLYIDKFEPWWLECVIKKMEVPEHICCNKDVNQNVIFIIIEIIYSYCYLLRIYYKTISNREFCYLMLYLAVSLNRLYLPEENALNTINNLFERILEKDDLAREKNVLYNVITDVSKIISLKELILRCLYETKRKFKKEIKKLNTYKDTLTSNLKKAKILISILQEQKNFKYVNKKITFLYSYANYHYDRFEEIRLQLIRFYSEQRIFVQSNENREIVLSK</sequence>
<dbReference type="GO" id="GO:0008270">
    <property type="term" value="F:zinc ion binding"/>
    <property type="evidence" value="ECO:0007669"/>
    <property type="project" value="UniProtKB-UniRule"/>
</dbReference>
<evidence type="ECO:0000313" key="6">
    <source>
        <dbReference type="Proteomes" id="UP000219799"/>
    </source>
</evidence>
<reference evidence="5 6" key="1">
    <citation type="submission" date="2016-06" db="EMBL/GenBank/DDBJ databases">
        <authorList>
            <consortium name="Pathogen Informatics"/>
        </authorList>
    </citation>
    <scope>NUCLEOTIDE SEQUENCE [LARGE SCALE GENOMIC DNA]</scope>
    <source>
        <strain evidence="5">PmlGA01</strain>
    </source>
</reference>
<feature type="region of interest" description="Disordered" evidence="2">
    <location>
        <begin position="120"/>
        <end position="169"/>
    </location>
</feature>
<feature type="domain" description="HIT-type" evidence="4">
    <location>
        <begin position="5"/>
        <end position="37"/>
    </location>
</feature>
<keyword evidence="3" id="KW-0472">Membrane</keyword>
<dbReference type="InterPro" id="IPR007529">
    <property type="entry name" value="Znf_HIT"/>
</dbReference>
<keyword evidence="1" id="KW-0862">Zinc</keyword>
<dbReference type="EMBL" id="LT594495">
    <property type="protein sequence ID" value="SBT70897.1"/>
    <property type="molecule type" value="Genomic_DNA"/>
</dbReference>
<proteinExistence type="predicted"/>
<evidence type="ECO:0000313" key="5">
    <source>
        <dbReference type="EMBL" id="SBT70897.1"/>
    </source>
</evidence>
<evidence type="ECO:0000256" key="2">
    <source>
        <dbReference type="SAM" id="MobiDB-lite"/>
    </source>
</evidence>
<dbReference type="Gene3D" id="3.30.60.190">
    <property type="match status" value="1"/>
</dbReference>
<dbReference type="PANTHER" id="PTHR15555:SF0">
    <property type="entry name" value="ZINC FINGER HIT DOMAIN-CONTAINING PROTEIN 2"/>
    <property type="match status" value="1"/>
</dbReference>
<protein>
    <submittedName>
        <fullName evidence="5">Zinc finger protein, putative</fullName>
    </submittedName>
</protein>